<proteinExistence type="predicted"/>
<keyword evidence="1" id="KW-1185">Reference proteome</keyword>
<dbReference type="Proteomes" id="UP000887566">
    <property type="component" value="Unplaced"/>
</dbReference>
<evidence type="ECO:0000313" key="2">
    <source>
        <dbReference type="WBParaSite" id="PSAMB.scaffold7897size6927.g30678.t1"/>
    </source>
</evidence>
<organism evidence="1 2">
    <name type="scientific">Plectus sambesii</name>
    <dbReference type="NCBI Taxonomy" id="2011161"/>
    <lineage>
        <taxon>Eukaryota</taxon>
        <taxon>Metazoa</taxon>
        <taxon>Ecdysozoa</taxon>
        <taxon>Nematoda</taxon>
        <taxon>Chromadorea</taxon>
        <taxon>Plectida</taxon>
        <taxon>Plectina</taxon>
        <taxon>Plectoidea</taxon>
        <taxon>Plectidae</taxon>
        <taxon>Plectus</taxon>
    </lineage>
</organism>
<evidence type="ECO:0000313" key="1">
    <source>
        <dbReference type="Proteomes" id="UP000887566"/>
    </source>
</evidence>
<dbReference type="AlphaFoldDB" id="A0A914XI49"/>
<dbReference type="WBParaSite" id="PSAMB.scaffold7897size6927.g30678.t1">
    <property type="protein sequence ID" value="PSAMB.scaffold7897size6927.g30678.t1"/>
    <property type="gene ID" value="PSAMB.scaffold7897size6927.g30678"/>
</dbReference>
<sequence>MHMTAAGRKEDRGLTLASDLVNKYCKTSDLILIAGANNESEVKLLTDMGYQHVNGVGVVEAHNFVRSRRHFDDDHLDPPEPSLSSLFESSRYDAVVCIGCFVPGALDQRHVDDLLGTLKPGGISIIGTREMFMSDPGEPFNYPYNLQAKLEKLQLSEKLTLLEHAALTPSRYLLTDRTPPLTVGGPLVTAR</sequence>
<accession>A0A914XI49</accession>
<name>A0A914XI49_9BILA</name>
<protein>
    <submittedName>
        <fullName evidence="2">Uncharacterized protein</fullName>
    </submittedName>
</protein>
<reference evidence="2" key="1">
    <citation type="submission" date="2022-11" db="UniProtKB">
        <authorList>
            <consortium name="WormBaseParasite"/>
        </authorList>
    </citation>
    <scope>IDENTIFICATION</scope>
</reference>